<accession>A0A015K5S3</accession>
<dbReference type="AlphaFoldDB" id="A0A015K5S3"/>
<dbReference type="OrthoDB" id="2343369at2759"/>
<sequence>MSHITEDCLKIIINELQYDLSSLYSCILVNRHWCRIAIPILWKNPSSLKGFSPSKLHNMIIFLLPKSSKKFLSDNIPELSLTEISDNKPLFNYISFFTQISPDLISGVSKALIYDDNKEYNNNVGERYKKYILNQEIYKLFINNCKGLKLFYWDTSHPLFKYQGATTCFSQLCTLKINLIFVTIGNLFDMIQICQNIKHLEVTNCNKNIEGLVDFINIQRNLQSLCIDFLAKEKLHFSIFRPLNDIIMKKASTLKKFTVRPFIRLLSPKILTSLINLQHLEIISDADFTLILGGSTMEVWDEYLSIASFPNLQYLEIYFNTDLFFTKDYMLIEKSNGNILEINIRREKLHDPIYTKILIITISKCCPKIKKLTINIEPENFEDLKEIFLNCTQLEMMSLSLDSEEHNGDKLLEIILDYSPETLREYSFFKKENSIFTTKGLEKFFENWKKSKSPLIFNIINDYYSNEENFTDNNKIIKKYFDEGVIKEYNIYNIYNIYI</sequence>
<comment type="caution">
    <text evidence="1">The sequence shown here is derived from an EMBL/GenBank/DDBJ whole genome shotgun (WGS) entry which is preliminary data.</text>
</comment>
<name>A0A015K5S3_RHIIW</name>
<evidence type="ECO:0000313" key="1">
    <source>
        <dbReference type="EMBL" id="EXX74960.1"/>
    </source>
</evidence>
<keyword evidence="2" id="KW-1185">Reference proteome</keyword>
<reference evidence="1 2" key="1">
    <citation type="submission" date="2014-02" db="EMBL/GenBank/DDBJ databases">
        <title>Single nucleus genome sequencing reveals high similarity among nuclei of an endomycorrhizal fungus.</title>
        <authorList>
            <person name="Lin K."/>
            <person name="Geurts R."/>
            <person name="Zhang Z."/>
            <person name="Limpens E."/>
            <person name="Saunders D.G."/>
            <person name="Mu D."/>
            <person name="Pang E."/>
            <person name="Cao H."/>
            <person name="Cha H."/>
            <person name="Lin T."/>
            <person name="Zhou Q."/>
            <person name="Shang Y."/>
            <person name="Li Y."/>
            <person name="Ivanov S."/>
            <person name="Sharma T."/>
            <person name="Velzen R.V."/>
            <person name="Ruijter N.D."/>
            <person name="Aanen D.K."/>
            <person name="Win J."/>
            <person name="Kamoun S."/>
            <person name="Bisseling T."/>
            <person name="Huang S."/>
        </authorList>
    </citation>
    <scope>NUCLEOTIDE SEQUENCE [LARGE SCALE GENOMIC DNA]</scope>
    <source>
        <strain evidence="2">DAOM197198w</strain>
    </source>
</reference>
<protein>
    <recommendedName>
        <fullName evidence="3">F-box domain-containing protein</fullName>
    </recommendedName>
</protein>
<dbReference type="SUPFAM" id="SSF52047">
    <property type="entry name" value="RNI-like"/>
    <property type="match status" value="1"/>
</dbReference>
<organism evidence="1 2">
    <name type="scientific">Rhizophagus irregularis (strain DAOM 197198w)</name>
    <name type="common">Glomus intraradices</name>
    <dbReference type="NCBI Taxonomy" id="1432141"/>
    <lineage>
        <taxon>Eukaryota</taxon>
        <taxon>Fungi</taxon>
        <taxon>Fungi incertae sedis</taxon>
        <taxon>Mucoromycota</taxon>
        <taxon>Glomeromycotina</taxon>
        <taxon>Glomeromycetes</taxon>
        <taxon>Glomerales</taxon>
        <taxon>Glomeraceae</taxon>
        <taxon>Rhizophagus</taxon>
    </lineage>
</organism>
<evidence type="ECO:0000313" key="2">
    <source>
        <dbReference type="Proteomes" id="UP000022910"/>
    </source>
</evidence>
<dbReference type="Proteomes" id="UP000022910">
    <property type="component" value="Unassembled WGS sequence"/>
</dbReference>
<dbReference type="HOGENOM" id="CLU_028913_8_1_1"/>
<dbReference type="Gene3D" id="3.80.10.10">
    <property type="entry name" value="Ribonuclease Inhibitor"/>
    <property type="match status" value="1"/>
</dbReference>
<dbReference type="EMBL" id="JEMT01012656">
    <property type="protein sequence ID" value="EXX74960.1"/>
    <property type="molecule type" value="Genomic_DNA"/>
</dbReference>
<gene>
    <name evidence="1" type="ORF">RirG_046200</name>
</gene>
<proteinExistence type="predicted"/>
<dbReference type="InterPro" id="IPR032675">
    <property type="entry name" value="LRR_dom_sf"/>
</dbReference>
<evidence type="ECO:0008006" key="3">
    <source>
        <dbReference type="Google" id="ProtNLM"/>
    </source>
</evidence>